<feature type="transmembrane region" description="Helical" evidence="7">
    <location>
        <begin position="108"/>
        <end position="130"/>
    </location>
</feature>
<proteinExistence type="inferred from homology"/>
<feature type="transmembrane region" description="Helical" evidence="7">
    <location>
        <begin position="304"/>
        <end position="324"/>
    </location>
</feature>
<dbReference type="PATRIC" id="fig|1445510.3.peg.965"/>
<keyword evidence="9" id="KW-0808">Transferase</keyword>
<comment type="similarity">
    <text evidence="2">Belongs to the acyltransferase 3 family.</text>
</comment>
<evidence type="ECO:0000256" key="1">
    <source>
        <dbReference type="ARBA" id="ARBA00004651"/>
    </source>
</evidence>
<dbReference type="GO" id="GO:0009246">
    <property type="term" value="P:enterobacterial common antigen biosynthetic process"/>
    <property type="evidence" value="ECO:0007669"/>
    <property type="project" value="TreeGrafter"/>
</dbReference>
<evidence type="ECO:0000256" key="6">
    <source>
        <dbReference type="ARBA" id="ARBA00023136"/>
    </source>
</evidence>
<dbReference type="HOGENOM" id="CLU_066870_0_0_6"/>
<evidence type="ECO:0000256" key="2">
    <source>
        <dbReference type="ARBA" id="ARBA00007400"/>
    </source>
</evidence>
<feature type="domain" description="Acyltransferase 3" evidence="8">
    <location>
        <begin position="32"/>
        <end position="359"/>
    </location>
</feature>
<dbReference type="KEGG" id="gsn:YC6258_00986"/>
<comment type="subcellular location">
    <subcellularLocation>
        <location evidence="1">Cell membrane</location>
        <topology evidence="1">Multi-pass membrane protein</topology>
    </subcellularLocation>
</comment>
<dbReference type="PANTHER" id="PTHR40074:SF2">
    <property type="entry name" value="O-ACETYLTRANSFERASE WECH"/>
    <property type="match status" value="1"/>
</dbReference>
<keyword evidence="10" id="KW-1185">Reference proteome</keyword>
<evidence type="ECO:0000256" key="3">
    <source>
        <dbReference type="ARBA" id="ARBA00022475"/>
    </source>
</evidence>
<evidence type="ECO:0000256" key="7">
    <source>
        <dbReference type="SAM" id="Phobius"/>
    </source>
</evidence>
<feature type="transmembrane region" description="Helical" evidence="7">
    <location>
        <begin position="37"/>
        <end position="56"/>
    </location>
</feature>
<evidence type="ECO:0000313" key="10">
    <source>
        <dbReference type="Proteomes" id="UP000032266"/>
    </source>
</evidence>
<evidence type="ECO:0000256" key="4">
    <source>
        <dbReference type="ARBA" id="ARBA00022692"/>
    </source>
</evidence>
<dbReference type="GO" id="GO:0005886">
    <property type="term" value="C:plasma membrane"/>
    <property type="evidence" value="ECO:0007669"/>
    <property type="project" value="UniProtKB-SubCell"/>
</dbReference>
<dbReference type="Proteomes" id="UP000032266">
    <property type="component" value="Chromosome"/>
</dbReference>
<keyword evidence="4 7" id="KW-0812">Transmembrane</keyword>
<feature type="transmembrane region" description="Helical" evidence="7">
    <location>
        <begin position="213"/>
        <end position="230"/>
    </location>
</feature>
<feature type="transmembrane region" description="Helical" evidence="7">
    <location>
        <begin position="242"/>
        <end position="263"/>
    </location>
</feature>
<organism evidence="9 10">
    <name type="scientific">Gynuella sunshinyii YC6258</name>
    <dbReference type="NCBI Taxonomy" id="1445510"/>
    <lineage>
        <taxon>Bacteria</taxon>
        <taxon>Pseudomonadati</taxon>
        <taxon>Pseudomonadota</taxon>
        <taxon>Gammaproteobacteria</taxon>
        <taxon>Oceanospirillales</taxon>
        <taxon>Saccharospirillaceae</taxon>
        <taxon>Gynuella</taxon>
    </lineage>
</organism>
<keyword evidence="3" id="KW-1003">Cell membrane</keyword>
<sequence length="376" mass="42870">MPEWFASGLFCPERTTVTNTLSPNTGSYLSHIHAFRGFAIINVVGAHSWSTLMYLIWGSDILKHMNLLYATTKMAFHGSTLYFAFISGLLFSKVLRNKGWKSFFKNKVLNVVAPYVVLSLFFLTTFWNWYLKSAADKGRPTEFIPALLDGIVFGRVLPHFWYIPVLLVIFLFTPLFQYLLHQPRFKWIILVLIVAPLIISRTTIPAFLSLQTLIYFSGAYVFGMWVGKDYNRTLAIISRYRGWLWCIAVAGSLALTLLILQRYESSHLIAWDQTIVYLQKTALICLILHYFSRHEAVLPRFLNLLGTYAFAIYFLHLAFTYLVARGLTGLISQHQDLLTLALSGLLVLTASIALSIVISKIIRLLLGRRSRILIGV</sequence>
<accession>A0A0C5VFR8</accession>
<reference evidence="9 10" key="1">
    <citation type="submission" date="2014-01" db="EMBL/GenBank/DDBJ databases">
        <title>Full genme sequencing of cellulolytic bacterium Gynuella sunshinyii YC6258T gen. nov., sp. nov.</title>
        <authorList>
            <person name="Khan H."/>
            <person name="Chung E.J."/>
            <person name="Chung Y.R."/>
        </authorList>
    </citation>
    <scope>NUCLEOTIDE SEQUENCE [LARGE SCALE GENOMIC DNA]</scope>
    <source>
        <strain evidence="9 10">YC6258</strain>
    </source>
</reference>
<dbReference type="Pfam" id="PF01757">
    <property type="entry name" value="Acyl_transf_3"/>
    <property type="match status" value="1"/>
</dbReference>
<feature type="transmembrane region" description="Helical" evidence="7">
    <location>
        <begin position="344"/>
        <end position="366"/>
    </location>
</feature>
<dbReference type="AlphaFoldDB" id="A0A0C5VFR8"/>
<dbReference type="GO" id="GO:0016413">
    <property type="term" value="F:O-acetyltransferase activity"/>
    <property type="evidence" value="ECO:0007669"/>
    <property type="project" value="TreeGrafter"/>
</dbReference>
<feature type="transmembrane region" description="Helical" evidence="7">
    <location>
        <begin position="187"/>
        <end position="207"/>
    </location>
</feature>
<evidence type="ECO:0000259" key="8">
    <source>
        <dbReference type="Pfam" id="PF01757"/>
    </source>
</evidence>
<dbReference type="PANTHER" id="PTHR40074">
    <property type="entry name" value="O-ACETYLTRANSFERASE WECH"/>
    <property type="match status" value="1"/>
</dbReference>
<evidence type="ECO:0000313" key="9">
    <source>
        <dbReference type="EMBL" id="AJQ93036.1"/>
    </source>
</evidence>
<feature type="transmembrane region" description="Helical" evidence="7">
    <location>
        <begin position="160"/>
        <end position="180"/>
    </location>
</feature>
<dbReference type="EMBL" id="CP007142">
    <property type="protein sequence ID" value="AJQ93036.1"/>
    <property type="molecule type" value="Genomic_DNA"/>
</dbReference>
<evidence type="ECO:0000256" key="5">
    <source>
        <dbReference type="ARBA" id="ARBA00022989"/>
    </source>
</evidence>
<feature type="transmembrane region" description="Helical" evidence="7">
    <location>
        <begin position="275"/>
        <end position="292"/>
    </location>
</feature>
<keyword evidence="5 7" id="KW-1133">Transmembrane helix</keyword>
<gene>
    <name evidence="9" type="ORF">YC6258_00986</name>
</gene>
<name>A0A0C5VFR8_9GAMM</name>
<keyword evidence="6 7" id="KW-0472">Membrane</keyword>
<feature type="transmembrane region" description="Helical" evidence="7">
    <location>
        <begin position="76"/>
        <end position="96"/>
    </location>
</feature>
<keyword evidence="9" id="KW-0012">Acyltransferase</keyword>
<dbReference type="STRING" id="1445510.YC6258_00986"/>
<protein>
    <submittedName>
        <fullName evidence="9">Putative acyltransferase</fullName>
    </submittedName>
</protein>
<dbReference type="InterPro" id="IPR002656">
    <property type="entry name" value="Acyl_transf_3_dom"/>
</dbReference>